<keyword evidence="6" id="KW-1185">Reference proteome</keyword>
<dbReference type="Gene3D" id="2.60.210.10">
    <property type="entry name" value="Apoptosis, Tumor Necrosis Factor Receptor Associated Protein 2, Chain A"/>
    <property type="match status" value="1"/>
</dbReference>
<feature type="domain" description="MATH" evidence="4">
    <location>
        <begin position="1"/>
        <end position="116"/>
    </location>
</feature>
<feature type="domain" description="BTB" evidence="3">
    <location>
        <begin position="160"/>
        <end position="235"/>
    </location>
</feature>
<dbReference type="PROSITE" id="PS50097">
    <property type="entry name" value="BTB"/>
    <property type="match status" value="1"/>
</dbReference>
<proteinExistence type="inferred from homology"/>
<dbReference type="Pfam" id="PF24570">
    <property type="entry name" value="BACK_BPM_SPOP"/>
    <property type="match status" value="1"/>
</dbReference>
<dbReference type="InterPro" id="IPR008974">
    <property type="entry name" value="TRAF-like"/>
</dbReference>
<dbReference type="InterPro" id="IPR056423">
    <property type="entry name" value="BACK_BPM_SPOP"/>
</dbReference>
<accession>A0A835FD37</accession>
<dbReference type="PANTHER" id="PTHR26379">
    <property type="entry name" value="BTB/POZ AND MATH DOMAIN-CONTAINING PROTEIN 1"/>
    <property type="match status" value="1"/>
</dbReference>
<dbReference type="SMART" id="SM00225">
    <property type="entry name" value="BTB"/>
    <property type="match status" value="1"/>
</dbReference>
<dbReference type="Gene3D" id="3.30.710.10">
    <property type="entry name" value="Potassium Channel Kv1.1, Chain A"/>
    <property type="match status" value="2"/>
</dbReference>
<dbReference type="Gene3D" id="6.10.250.3030">
    <property type="match status" value="1"/>
</dbReference>
<evidence type="ECO:0000259" key="4">
    <source>
        <dbReference type="PROSITE" id="PS50144"/>
    </source>
</evidence>
<evidence type="ECO:0000313" key="5">
    <source>
        <dbReference type="EMBL" id="KAF8737623.1"/>
    </source>
</evidence>
<organism evidence="5 6">
    <name type="scientific">Digitaria exilis</name>
    <dbReference type="NCBI Taxonomy" id="1010633"/>
    <lineage>
        <taxon>Eukaryota</taxon>
        <taxon>Viridiplantae</taxon>
        <taxon>Streptophyta</taxon>
        <taxon>Embryophyta</taxon>
        <taxon>Tracheophyta</taxon>
        <taxon>Spermatophyta</taxon>
        <taxon>Magnoliopsida</taxon>
        <taxon>Liliopsida</taxon>
        <taxon>Poales</taxon>
        <taxon>Poaceae</taxon>
        <taxon>PACMAD clade</taxon>
        <taxon>Panicoideae</taxon>
        <taxon>Panicodae</taxon>
        <taxon>Paniceae</taxon>
        <taxon>Anthephorinae</taxon>
        <taxon>Digitaria</taxon>
    </lineage>
</organism>
<dbReference type="EMBL" id="JACEFO010001389">
    <property type="protein sequence ID" value="KAF8737623.1"/>
    <property type="molecule type" value="Genomic_DNA"/>
</dbReference>
<dbReference type="InterPro" id="IPR045005">
    <property type="entry name" value="BPM1-6"/>
</dbReference>
<name>A0A835FD37_9POAL</name>
<dbReference type="InterPro" id="IPR002083">
    <property type="entry name" value="MATH/TRAF_dom"/>
</dbReference>
<gene>
    <name evidence="5" type="ORF">HU200_014060</name>
</gene>
<dbReference type="PANTHER" id="PTHR26379:SF514">
    <property type="entry name" value="OS06G0668400 PROTEIN"/>
    <property type="match status" value="1"/>
</dbReference>
<dbReference type="SUPFAM" id="SSF54695">
    <property type="entry name" value="POZ domain"/>
    <property type="match status" value="1"/>
</dbReference>
<dbReference type="Pfam" id="PF22486">
    <property type="entry name" value="MATH_2"/>
    <property type="match status" value="1"/>
</dbReference>
<dbReference type="SUPFAM" id="SSF49599">
    <property type="entry name" value="TRAF domain-like"/>
    <property type="match status" value="1"/>
</dbReference>
<dbReference type="InterPro" id="IPR000210">
    <property type="entry name" value="BTB/POZ_dom"/>
</dbReference>
<dbReference type="OrthoDB" id="6359816at2759"/>
<comment type="similarity">
    <text evidence="2">Belongs to the Tdpoz family.</text>
</comment>
<comment type="pathway">
    <text evidence="1">Protein modification; protein ubiquitination.</text>
</comment>
<evidence type="ECO:0000313" key="6">
    <source>
        <dbReference type="Proteomes" id="UP000636709"/>
    </source>
</evidence>
<dbReference type="InterPro" id="IPR011333">
    <property type="entry name" value="SKP1/BTB/POZ_sf"/>
</dbReference>
<dbReference type="PROSITE" id="PS50144">
    <property type="entry name" value="MATH"/>
    <property type="match status" value="1"/>
</dbReference>
<evidence type="ECO:0000256" key="1">
    <source>
        <dbReference type="ARBA" id="ARBA00004906"/>
    </source>
</evidence>
<evidence type="ECO:0000256" key="2">
    <source>
        <dbReference type="ARBA" id="ARBA00010846"/>
    </source>
</evidence>
<dbReference type="GO" id="GO:0016567">
    <property type="term" value="P:protein ubiquitination"/>
    <property type="evidence" value="ECO:0007669"/>
    <property type="project" value="InterPro"/>
</dbReference>
<evidence type="ECO:0000259" key="3">
    <source>
        <dbReference type="PROSITE" id="PS50097"/>
    </source>
</evidence>
<comment type="caution">
    <text evidence="5">The sequence shown here is derived from an EMBL/GenBank/DDBJ whole genome shotgun (WGS) entry which is preliminary data.</text>
</comment>
<reference evidence="5" key="1">
    <citation type="submission" date="2020-07" db="EMBL/GenBank/DDBJ databases">
        <title>Genome sequence and genetic diversity analysis of an under-domesticated orphan crop, white fonio (Digitaria exilis).</title>
        <authorList>
            <person name="Bennetzen J.L."/>
            <person name="Chen S."/>
            <person name="Ma X."/>
            <person name="Wang X."/>
            <person name="Yssel A.E.J."/>
            <person name="Chaluvadi S.R."/>
            <person name="Johnson M."/>
            <person name="Gangashetty P."/>
            <person name="Hamidou F."/>
            <person name="Sanogo M.D."/>
            <person name="Zwaenepoel A."/>
            <person name="Wallace J."/>
            <person name="Van De Peer Y."/>
            <person name="Van Deynze A."/>
        </authorList>
    </citation>
    <scope>NUCLEOTIDE SEQUENCE</scope>
    <source>
        <tissue evidence="5">Leaves</tissue>
    </source>
</reference>
<dbReference type="AlphaFoldDB" id="A0A835FD37"/>
<dbReference type="Proteomes" id="UP000636709">
    <property type="component" value="Unassembled WGS sequence"/>
</dbReference>
<sequence>MSHGELIKSCRWIVGGHTWEIHLRPKDHWAGRHRSVTLKLVHLSEPRGGGGNVKAKLGCRLVDPAGKLDRPSEEKTVAHKFHRPGDYSGPAVLTSREELEASGHLVDDSYTVQCTIAVLREAPPPPEAEVVADDRRPEAGLPSPDLLRDLRELLREGTGADVKFRVSGKSFAAHKAILASRSPIFRAELFAYTDTVPELDTSLAQHLLAAADRYGLERLELICEWKLSDGITVGTAATTLALAEQLGCSQLKAKCVEFIAGYLDAVLETEG</sequence>
<protein>
    <recommendedName>
        <fullName evidence="7">BTB domain-containing protein</fullName>
    </recommendedName>
</protein>
<dbReference type="CDD" id="cd00121">
    <property type="entry name" value="MATH"/>
    <property type="match status" value="1"/>
</dbReference>
<evidence type="ECO:0008006" key="7">
    <source>
        <dbReference type="Google" id="ProtNLM"/>
    </source>
</evidence>
<dbReference type="Pfam" id="PF00651">
    <property type="entry name" value="BTB"/>
    <property type="match status" value="1"/>
</dbReference>